<keyword evidence="1" id="KW-1133">Transmembrane helix</keyword>
<evidence type="ECO:0000313" key="3">
    <source>
        <dbReference type="Proteomes" id="UP000033163"/>
    </source>
</evidence>
<dbReference type="KEGG" id="pri:PRIO_2804"/>
<dbReference type="EMBL" id="LN831776">
    <property type="protein sequence ID" value="CQR55208.1"/>
    <property type="molecule type" value="Genomic_DNA"/>
</dbReference>
<feature type="transmembrane region" description="Helical" evidence="1">
    <location>
        <begin position="7"/>
        <end position="27"/>
    </location>
</feature>
<feature type="transmembrane region" description="Helical" evidence="1">
    <location>
        <begin position="33"/>
        <end position="59"/>
    </location>
</feature>
<feature type="transmembrane region" description="Helical" evidence="1">
    <location>
        <begin position="89"/>
        <end position="108"/>
    </location>
</feature>
<sequence>MRKGGLWLYAGLAVIGAVALYVGGFVLSGEGMVSGLCIGLGAAVFCLGMGNFISSLLTSKPETDERARRKAVEVQDERNIRLREKVGSTINRVLVYALSILVLALGFMGAGITIILMVSSLLLLELVLAIGLSNYYTKRM</sequence>
<protein>
    <submittedName>
        <fullName evidence="2">Uncharacterized protein</fullName>
    </submittedName>
</protein>
<accession>A0A0E3WHF7</accession>
<dbReference type="AlphaFoldDB" id="A0A0E3WHF7"/>
<organism evidence="2 3">
    <name type="scientific">Paenibacillus riograndensis SBR5</name>
    <dbReference type="NCBI Taxonomy" id="1073571"/>
    <lineage>
        <taxon>Bacteria</taxon>
        <taxon>Bacillati</taxon>
        <taxon>Bacillota</taxon>
        <taxon>Bacilli</taxon>
        <taxon>Bacillales</taxon>
        <taxon>Paenibacillaceae</taxon>
        <taxon>Paenibacillus</taxon>
        <taxon>Paenibacillus sonchi group</taxon>
    </lineage>
</organism>
<reference evidence="3" key="1">
    <citation type="submission" date="2015-03" db="EMBL/GenBank/DDBJ databases">
        <authorList>
            <person name="Wibberg D."/>
        </authorList>
    </citation>
    <scope>NUCLEOTIDE SEQUENCE [LARGE SCALE GENOMIC DNA]</scope>
</reference>
<dbReference type="STRING" id="483937.AMQ84_06610"/>
<keyword evidence="1" id="KW-0472">Membrane</keyword>
<evidence type="ECO:0000256" key="1">
    <source>
        <dbReference type="SAM" id="Phobius"/>
    </source>
</evidence>
<feature type="transmembrane region" description="Helical" evidence="1">
    <location>
        <begin position="114"/>
        <end position="136"/>
    </location>
</feature>
<keyword evidence="1" id="KW-0812">Transmembrane</keyword>
<dbReference type="HOGENOM" id="CLU_151179_0_0_9"/>
<dbReference type="RefSeq" id="WP_020433824.1">
    <property type="nucleotide sequence ID" value="NZ_AGBD01001777.1"/>
</dbReference>
<dbReference type="Proteomes" id="UP000033163">
    <property type="component" value="Chromosome I"/>
</dbReference>
<name>A0A0E3WHF7_9BACL</name>
<dbReference type="PATRIC" id="fig|1073571.4.peg.2993"/>
<proteinExistence type="predicted"/>
<evidence type="ECO:0000313" key="2">
    <source>
        <dbReference type="EMBL" id="CQR55208.1"/>
    </source>
</evidence>
<gene>
    <name evidence="2" type="ORF">PRIO_2804</name>
</gene>